<dbReference type="AlphaFoldDB" id="A0A1I0X9N8"/>
<dbReference type="Pfam" id="PF05523">
    <property type="entry name" value="FdtA"/>
    <property type="match status" value="1"/>
</dbReference>
<dbReference type="Proteomes" id="UP000198619">
    <property type="component" value="Unassembled WGS sequence"/>
</dbReference>
<evidence type="ECO:0000313" key="2">
    <source>
        <dbReference type="EMBL" id="SFA97028.1"/>
    </source>
</evidence>
<sequence>MDIKLYNFKEIGDYRGVLVPIEQLKNIPFEIKRIYYMYDTKKEIVRGKHAHKTLQQILICINGQCKVLLDDGKEKSVVNLDRRNLGLYIGPNTWREMFEFSEEAVLVVLASDYYKEEDYIRDYNKFLESVN</sequence>
<feature type="domain" description="Sugar 3,4-ketoisomerase QdtA cupin" evidence="1">
    <location>
        <begin position="1"/>
        <end position="130"/>
    </location>
</feature>
<name>A0A1I0X9N8_9CLOT</name>
<proteinExistence type="predicted"/>
<evidence type="ECO:0000313" key="3">
    <source>
        <dbReference type="Proteomes" id="UP000198619"/>
    </source>
</evidence>
<organism evidence="2 3">
    <name type="scientific">Clostridium frigidicarnis</name>
    <dbReference type="NCBI Taxonomy" id="84698"/>
    <lineage>
        <taxon>Bacteria</taxon>
        <taxon>Bacillati</taxon>
        <taxon>Bacillota</taxon>
        <taxon>Clostridia</taxon>
        <taxon>Eubacteriales</taxon>
        <taxon>Clostridiaceae</taxon>
        <taxon>Clostridium</taxon>
    </lineage>
</organism>
<reference evidence="2 3" key="1">
    <citation type="submission" date="2016-10" db="EMBL/GenBank/DDBJ databases">
        <authorList>
            <person name="de Groot N.N."/>
        </authorList>
    </citation>
    <scope>NUCLEOTIDE SEQUENCE [LARGE SCALE GENOMIC DNA]</scope>
    <source>
        <strain evidence="2 3">DSM 12271</strain>
    </source>
</reference>
<keyword evidence="3" id="KW-1185">Reference proteome</keyword>
<dbReference type="InterPro" id="IPR011051">
    <property type="entry name" value="RmlC_Cupin_sf"/>
</dbReference>
<accession>A0A1I0X9N8</accession>
<dbReference type="SUPFAM" id="SSF51182">
    <property type="entry name" value="RmlC-like cupins"/>
    <property type="match status" value="1"/>
</dbReference>
<dbReference type="InterPro" id="IPR008894">
    <property type="entry name" value="QdtA_cupin_dom"/>
</dbReference>
<dbReference type="InterPro" id="IPR014710">
    <property type="entry name" value="RmlC-like_jellyroll"/>
</dbReference>
<protein>
    <submittedName>
        <fullName evidence="2">WxcM-like, C-terminal</fullName>
    </submittedName>
</protein>
<evidence type="ECO:0000259" key="1">
    <source>
        <dbReference type="Pfam" id="PF05523"/>
    </source>
</evidence>
<dbReference type="Gene3D" id="2.60.120.10">
    <property type="entry name" value="Jelly Rolls"/>
    <property type="match status" value="1"/>
</dbReference>
<dbReference type="RefSeq" id="WP_090039853.1">
    <property type="nucleotide sequence ID" value="NZ_FOKI01000007.1"/>
</dbReference>
<dbReference type="OrthoDB" id="9795513at2"/>
<dbReference type="STRING" id="84698.SAMN04488528_1007136"/>
<dbReference type="CDD" id="cd20292">
    <property type="entry name" value="cupin_QdtA-like"/>
    <property type="match status" value="1"/>
</dbReference>
<dbReference type="EMBL" id="FOKI01000007">
    <property type="protein sequence ID" value="SFA97028.1"/>
    <property type="molecule type" value="Genomic_DNA"/>
</dbReference>
<gene>
    <name evidence="2" type="ORF">SAMN04488528_1007136</name>
</gene>